<feature type="domain" description="DUF7747" evidence="2">
    <location>
        <begin position="298"/>
        <end position="479"/>
    </location>
</feature>
<dbReference type="STRING" id="6238.A8WVP9"/>
<gene>
    <name evidence="3 5" type="ORF">CBG03903</name>
    <name evidence="3" type="ORF">CBG_03903</name>
</gene>
<evidence type="ECO:0000313" key="5">
    <source>
        <dbReference type="WormBase" id="CBG03903a"/>
    </source>
</evidence>
<dbReference type="GeneID" id="8581318"/>
<keyword evidence="4" id="KW-1185">Reference proteome</keyword>
<feature type="compositionally biased region" description="Basic residues" evidence="1">
    <location>
        <begin position="1388"/>
        <end position="1403"/>
    </location>
</feature>
<feature type="domain" description="DUF7747" evidence="2">
    <location>
        <begin position="1060"/>
        <end position="1227"/>
    </location>
</feature>
<sequence>MSEEAKEAEKSDDAVQIQHEQIVVPEYSVETEIGEQPQSDLSLTEQINETPSSSSTSARPKRNARKSVLYNNEDYELQLPGVQKEEEGVMSLESATASATPSQKNVVKRAREEGVARGSKKRKTHPRVEENNELSSQASEQLDSGLESVQHIYDDSTIQELGTEAEIPYCGAVDDDGPPILNVSSSYNDSRVHIAGDERDDMGSFGDEDEDDFLDGQPPDLELNLLDLSPNRRRGRPRKDLGGEDETMEGSKSSGTDAEKKEKKIPGVKQQMPPKSFRMQGERVVSRALAERHFHVKLFEDEVEITENGDCYATVISGCLAYLLRKERIIELLTNEAEINMIREGGWLLEKPPRLPPLVQHKACYAFYIDGSKLTSIKDVSNDDLKPWSSSGEQYGDPVIKPNVRRHPVGRLDGRLQPIKTDPRLAELHLTEYSAWLPRLLRLRKKVKGYNVYFPRPVAFQIFYLSRDGQIYGNVLILYDYTCPGEVPVVVNLPHGNDYLRSAMIEASDPHNAMDIDDSPGSTPVGIVQFCESAIIVFFQFEDELVNGPRGGIFLRVKPSKLGWAQNKKLLLRYLVNEPALLDHSNCLNRRTPYIPPLIQSIGVFVYFVPSSFVANQIHHTGDGLSPWTVNLQSSGEAPSPRVRSTRKPLTQDESGQYVIIRDNTGWQQTQLCLVETMSVLARCPRLRKRVIYVQRNNAIIVGNVCYIYEYVREGPLPGPYCKPAPSTGTPSKNQHMDQWTEEKKPLAGAGPSTSSGVPNNDVIEDDQFIDVEDIEVVEEEVIGHDTLNDEDEDVHHQQGMMQQMPVLNTSQVMEEEIPDLPQEDVLNDGYDLEFDDDPLTQQENPAPYYETPRQLETGHIYLTVRHKRIASTFEAVLEWIANTNVVEERGLLNYAKPGHPPIVRNARAYAFFVAGTAIFPHDINRDDFSPWSHNGNAQNPTCYRTKVRKTGVVCDDAESQFRIKDVDYKTCPFHLVFLYSINPREPRLRKKIYYMMETESRLVVSHALIMYDYNMEGDLPRMHGGYLKRFAKRPGKKPPMQIHDIDNDVSDMSESEKECPFIVPPQMCEDGSMYLQLHDMDFWNDRNRQLHFLVNKPALIDSLNCLNTRVPSCPPTTTSKAAFVFFVDGFEVDARNLTCDNLVPWSENTSSNPNGITKRPKSSKCPLALNREGQLRVWKTPANRGDHVEYQLHVYTATLPRCPRLRKKVTYVLKNGHQVGNAMIIYWYTESGEMPTPINMNHGNGAEYTLQRLPPHIREDVLRYLSRMTPPEVAKMILDKYGIQVNTKMLYYMRRREIISATGDSMRASELHVQDELKNGMIEPSGYIDDWAANIDPSAPSTSAEGSKPKLLHDEVLDEGDIQVARTEEIEEPSHSQVRKSMDGSVHHHSHHHHPMSHQHTHHLNDSKNFMRPMQPTPGMVRGSSRNEAIWRIAKNSFGTAADNDTFDLLFKMLFDKNEQRLLQIVNQTFGVEILAGEEVMDNGEMMHMGNEGDIVEEIVEEEIVQVADEVPGNVPLQEEKVYLDDKELSGETRRILRFFETNQFVSGGMEQVIVEEQVNDQMISDALVGGVIIDEEVDPSAVIIGDPHIDP</sequence>
<evidence type="ECO:0000313" key="4">
    <source>
        <dbReference type="Proteomes" id="UP000008549"/>
    </source>
</evidence>
<dbReference type="WormBase" id="CBG03903a">
    <property type="protein sequence ID" value="CBP14937"/>
    <property type="gene ID" value="WBGene00026666"/>
</dbReference>
<dbReference type="KEGG" id="cbr:CBG_03903"/>
<name>A8WVP9_CAEBR</name>
<dbReference type="Pfam" id="PF24927">
    <property type="entry name" value="DUF7747"/>
    <property type="match status" value="4"/>
</dbReference>
<dbReference type="FunCoup" id="A8WVP9">
    <property type="interactions" value="256"/>
</dbReference>
<dbReference type="InterPro" id="IPR056649">
    <property type="entry name" value="DUF7747"/>
</dbReference>
<dbReference type="HOGENOM" id="CLU_254869_0_0_1"/>
<reference evidence="3 4" key="1">
    <citation type="journal article" date="2003" name="PLoS Biol.">
        <title>The genome sequence of Caenorhabditis briggsae: a platform for comparative genomics.</title>
        <authorList>
            <person name="Stein L.D."/>
            <person name="Bao Z."/>
            <person name="Blasiar D."/>
            <person name="Blumenthal T."/>
            <person name="Brent M.R."/>
            <person name="Chen N."/>
            <person name="Chinwalla A."/>
            <person name="Clarke L."/>
            <person name="Clee C."/>
            <person name="Coghlan A."/>
            <person name="Coulson A."/>
            <person name="D'Eustachio P."/>
            <person name="Fitch D.H."/>
            <person name="Fulton L.A."/>
            <person name="Fulton R.E."/>
            <person name="Griffiths-Jones S."/>
            <person name="Harris T.W."/>
            <person name="Hillier L.W."/>
            <person name="Kamath R."/>
            <person name="Kuwabara P.E."/>
            <person name="Mardis E.R."/>
            <person name="Marra M.A."/>
            <person name="Miner T.L."/>
            <person name="Minx P."/>
            <person name="Mullikin J.C."/>
            <person name="Plumb R.W."/>
            <person name="Rogers J."/>
            <person name="Schein J.E."/>
            <person name="Sohrmann M."/>
            <person name="Spieth J."/>
            <person name="Stajich J.E."/>
            <person name="Wei C."/>
            <person name="Willey D."/>
            <person name="Wilson R.K."/>
            <person name="Durbin R."/>
            <person name="Waterston R.H."/>
        </authorList>
    </citation>
    <scope>NUCLEOTIDE SEQUENCE [LARGE SCALE GENOMIC DNA]</scope>
    <source>
        <strain evidence="3 4">AF16</strain>
    </source>
</reference>
<protein>
    <submittedName>
        <fullName evidence="3">Protein CBG03903</fullName>
    </submittedName>
</protein>
<evidence type="ECO:0000256" key="1">
    <source>
        <dbReference type="SAM" id="MobiDB-lite"/>
    </source>
</evidence>
<dbReference type="EMBL" id="HE600906">
    <property type="protein sequence ID" value="CAP24712.2"/>
    <property type="molecule type" value="Genomic_DNA"/>
</dbReference>
<feature type="compositionally biased region" description="Polar residues" evidence="1">
    <location>
        <begin position="133"/>
        <end position="142"/>
    </location>
</feature>
<evidence type="ECO:0000259" key="2">
    <source>
        <dbReference type="Pfam" id="PF24927"/>
    </source>
</evidence>
<feature type="compositionally biased region" description="Basic and acidic residues" evidence="1">
    <location>
        <begin position="1"/>
        <end position="13"/>
    </location>
</feature>
<dbReference type="OMA" id="WIANTNV"/>
<dbReference type="eggNOG" id="ENOG502TFXA">
    <property type="taxonomic scope" value="Eukaryota"/>
</dbReference>
<feature type="compositionally biased region" description="Basic and acidic residues" evidence="1">
    <location>
        <begin position="1370"/>
        <end position="1387"/>
    </location>
</feature>
<feature type="region of interest" description="Disordered" evidence="1">
    <location>
        <begin position="1370"/>
        <end position="1405"/>
    </location>
</feature>
<feature type="compositionally biased region" description="Polar residues" evidence="1">
    <location>
        <begin position="36"/>
        <end position="58"/>
    </location>
</feature>
<dbReference type="PANTHER" id="PTHR31824:SF2">
    <property type="entry name" value="OTU DOMAIN-CONTAINING PROTEIN"/>
    <property type="match status" value="1"/>
</dbReference>
<feature type="domain" description="DUF7747" evidence="2">
    <location>
        <begin position="848"/>
        <end position="1012"/>
    </location>
</feature>
<feature type="region of interest" description="Disordered" evidence="1">
    <location>
        <begin position="180"/>
        <end position="280"/>
    </location>
</feature>
<dbReference type="CTD" id="8581318"/>
<feature type="domain" description="DUF7747" evidence="2">
    <location>
        <begin position="540"/>
        <end position="709"/>
    </location>
</feature>
<evidence type="ECO:0000313" key="3">
    <source>
        <dbReference type="EMBL" id="CAP24712.2"/>
    </source>
</evidence>
<organism evidence="3 4">
    <name type="scientific">Caenorhabditis briggsae</name>
    <dbReference type="NCBI Taxonomy" id="6238"/>
    <lineage>
        <taxon>Eukaryota</taxon>
        <taxon>Metazoa</taxon>
        <taxon>Ecdysozoa</taxon>
        <taxon>Nematoda</taxon>
        <taxon>Chromadorea</taxon>
        <taxon>Rhabditida</taxon>
        <taxon>Rhabditina</taxon>
        <taxon>Rhabditomorpha</taxon>
        <taxon>Rhabditoidea</taxon>
        <taxon>Rhabditidae</taxon>
        <taxon>Peloderinae</taxon>
        <taxon>Caenorhabditis</taxon>
    </lineage>
</organism>
<dbReference type="InParanoid" id="A8WVP9"/>
<accession>A8WVP9</accession>
<feature type="region of interest" description="Disordered" evidence="1">
    <location>
        <begin position="1"/>
        <end position="143"/>
    </location>
</feature>
<dbReference type="RefSeq" id="XP_045092514.1">
    <property type="nucleotide sequence ID" value="XM_045244684.1"/>
</dbReference>
<reference evidence="3 4" key="2">
    <citation type="journal article" date="2011" name="PLoS Genet.">
        <title>Caenorhabditis briggsae recombinant inbred line genotypes reveal inter-strain incompatibility and the evolution of recombination.</title>
        <authorList>
            <person name="Ross J.A."/>
            <person name="Koboldt D.C."/>
            <person name="Staisch J.E."/>
            <person name="Chamberlin H.M."/>
            <person name="Gupta B.P."/>
            <person name="Miller R.D."/>
            <person name="Baird S.E."/>
            <person name="Haag E.S."/>
        </authorList>
    </citation>
    <scope>NUCLEOTIDE SEQUENCE [LARGE SCALE GENOMIC DNA]</scope>
    <source>
        <strain evidence="3 4">AF16</strain>
    </source>
</reference>
<proteinExistence type="predicted"/>
<feature type="compositionally biased region" description="Polar residues" evidence="1">
    <location>
        <begin position="93"/>
        <end position="105"/>
    </location>
</feature>
<dbReference type="PANTHER" id="PTHR31824">
    <property type="entry name" value="PROTEIN CBG17809"/>
    <property type="match status" value="1"/>
</dbReference>
<dbReference type="Proteomes" id="UP000008549">
    <property type="component" value="Unassembled WGS sequence"/>
</dbReference>